<dbReference type="Pfam" id="PF02481">
    <property type="entry name" value="DNA_processg_A"/>
    <property type="match status" value="1"/>
</dbReference>
<evidence type="ECO:0000313" key="5">
    <source>
        <dbReference type="Proteomes" id="UP000183104"/>
    </source>
</evidence>
<feature type="domain" description="DprA winged helix" evidence="3">
    <location>
        <begin position="305"/>
        <end position="364"/>
    </location>
</feature>
<dbReference type="AlphaFoldDB" id="A0A1G5EBN5"/>
<name>A0A1G5EBN5_9GAMM</name>
<dbReference type="SUPFAM" id="SSF102405">
    <property type="entry name" value="MCP/YpsA-like"/>
    <property type="match status" value="1"/>
</dbReference>
<evidence type="ECO:0000259" key="3">
    <source>
        <dbReference type="Pfam" id="PF17782"/>
    </source>
</evidence>
<dbReference type="EMBL" id="FMUN01000004">
    <property type="protein sequence ID" value="SCY24171.1"/>
    <property type="molecule type" value="Genomic_DNA"/>
</dbReference>
<dbReference type="InterPro" id="IPR057666">
    <property type="entry name" value="DrpA_SLOG"/>
</dbReference>
<comment type="similarity">
    <text evidence="1">Belongs to the DprA/Smf family.</text>
</comment>
<dbReference type="InterPro" id="IPR036388">
    <property type="entry name" value="WH-like_DNA-bd_sf"/>
</dbReference>
<sequence>MTLDPRARAWLAIRHAPGMGERLLGRLMDAYPDPDEALAAPAAELKQRAGIPPATAAALHRREADPALRGDAVWLEPADRTLLIRTDPRYPALLAEPPDPPPLLYVEGRPEALEERPALAVVGSRNASRAGQQDARDFARDLAASGFCIVSGLARGIDAAAHRGALDGGGCTVAVQGCGPDRVYPAEHTALAAEVAARGALVSEFPVGTPPRRSHFPQRNRIVSGLSLGVLVVEAGERSGALTTARWAGRQGREVLAIPGSIHSPLSRGPHALIREGAKLVETLADVAEELPPPRSVPSEAATAQEPEAATALAGEQRTVAQCVDFHPTALDQVVNRSGLTPDRVSAILLELEILGVVAAEPGGFFIRTPADGARGT</sequence>
<dbReference type="Pfam" id="PF17782">
    <property type="entry name" value="WHD_DprA"/>
    <property type="match status" value="1"/>
</dbReference>
<dbReference type="InterPro" id="IPR041614">
    <property type="entry name" value="DprA_WH"/>
</dbReference>
<keyword evidence="5" id="KW-1185">Reference proteome</keyword>
<reference evidence="5" key="1">
    <citation type="submission" date="2016-10" db="EMBL/GenBank/DDBJ databases">
        <authorList>
            <person name="Varghese N."/>
        </authorList>
    </citation>
    <scope>NUCLEOTIDE SEQUENCE [LARGE SCALE GENOMIC DNA]</scope>
    <source>
        <strain evidence="5">HL 19</strain>
    </source>
</reference>
<gene>
    <name evidence="4" type="ORF">SAMN05661077_1559</name>
</gene>
<dbReference type="PANTHER" id="PTHR43022:SF1">
    <property type="entry name" value="PROTEIN SMF"/>
    <property type="match status" value="1"/>
</dbReference>
<dbReference type="GO" id="GO:0009294">
    <property type="term" value="P:DNA-mediated transformation"/>
    <property type="evidence" value="ECO:0007669"/>
    <property type="project" value="InterPro"/>
</dbReference>
<evidence type="ECO:0000313" key="4">
    <source>
        <dbReference type="EMBL" id="SCY24171.1"/>
    </source>
</evidence>
<feature type="domain" description="Smf/DprA SLOG" evidence="2">
    <location>
        <begin position="82"/>
        <end position="291"/>
    </location>
</feature>
<dbReference type="Gene3D" id="3.40.50.450">
    <property type="match status" value="1"/>
</dbReference>
<proteinExistence type="inferred from homology"/>
<accession>A0A1G5EBN5</accession>
<protein>
    <submittedName>
        <fullName evidence="4">DNA protecting protein DprA</fullName>
    </submittedName>
</protein>
<dbReference type="RefSeq" id="WP_244900123.1">
    <property type="nucleotide sequence ID" value="NZ_FMUN01000004.1"/>
</dbReference>
<dbReference type="PANTHER" id="PTHR43022">
    <property type="entry name" value="PROTEIN SMF"/>
    <property type="match status" value="1"/>
</dbReference>
<dbReference type="STRING" id="381306.AN478_01845"/>
<dbReference type="InterPro" id="IPR003488">
    <property type="entry name" value="DprA"/>
</dbReference>
<evidence type="ECO:0000259" key="2">
    <source>
        <dbReference type="Pfam" id="PF02481"/>
    </source>
</evidence>
<evidence type="ECO:0000256" key="1">
    <source>
        <dbReference type="ARBA" id="ARBA00006525"/>
    </source>
</evidence>
<dbReference type="Gene3D" id="1.10.10.10">
    <property type="entry name" value="Winged helix-like DNA-binding domain superfamily/Winged helix DNA-binding domain"/>
    <property type="match status" value="1"/>
</dbReference>
<organism evidence="4 5">
    <name type="scientific">Thiohalorhabdus denitrificans</name>
    <dbReference type="NCBI Taxonomy" id="381306"/>
    <lineage>
        <taxon>Bacteria</taxon>
        <taxon>Pseudomonadati</taxon>
        <taxon>Pseudomonadota</taxon>
        <taxon>Gammaproteobacteria</taxon>
        <taxon>Thiohalorhabdales</taxon>
        <taxon>Thiohalorhabdaceae</taxon>
        <taxon>Thiohalorhabdus</taxon>
    </lineage>
</organism>
<dbReference type="NCBIfam" id="TIGR00732">
    <property type="entry name" value="dprA"/>
    <property type="match status" value="1"/>
</dbReference>
<dbReference type="Proteomes" id="UP000183104">
    <property type="component" value="Unassembled WGS sequence"/>
</dbReference>